<comment type="caution">
    <text evidence="2">The sequence shown here is derived from an EMBL/GenBank/DDBJ whole genome shotgun (WGS) entry which is preliminary data.</text>
</comment>
<dbReference type="EMBL" id="BPQV01000006">
    <property type="protein sequence ID" value="GJE27697.1"/>
    <property type="molecule type" value="Genomic_DNA"/>
</dbReference>
<proteinExistence type="predicted"/>
<dbReference type="Pfam" id="PF11154">
    <property type="entry name" value="DUF2934"/>
    <property type="match status" value="1"/>
</dbReference>
<feature type="region of interest" description="Disordered" evidence="1">
    <location>
        <begin position="47"/>
        <end position="72"/>
    </location>
</feature>
<feature type="compositionally biased region" description="Gly residues" evidence="1">
    <location>
        <begin position="61"/>
        <end position="72"/>
    </location>
</feature>
<protein>
    <recommendedName>
        <fullName evidence="4">DUF2934 domain-containing protein</fullName>
    </recommendedName>
</protein>
<gene>
    <name evidence="2" type="ORF">LKMONMHP_2558</name>
</gene>
<accession>A0ABQ4TCB0</accession>
<evidence type="ECO:0008006" key="4">
    <source>
        <dbReference type="Google" id="ProtNLM"/>
    </source>
</evidence>
<dbReference type="InterPro" id="IPR021327">
    <property type="entry name" value="DUF2934"/>
</dbReference>
<reference evidence="2" key="1">
    <citation type="journal article" date="2021" name="Front. Microbiol.">
        <title>Comprehensive Comparative Genomics and Phenotyping of Methylobacterium Species.</title>
        <authorList>
            <person name="Alessa O."/>
            <person name="Ogura Y."/>
            <person name="Fujitani Y."/>
            <person name="Takami H."/>
            <person name="Hayashi T."/>
            <person name="Sahin N."/>
            <person name="Tani A."/>
        </authorList>
    </citation>
    <scope>NUCLEOTIDE SEQUENCE</scope>
    <source>
        <strain evidence="2">NBRC 15689</strain>
    </source>
</reference>
<organism evidence="2 3">
    <name type="scientific">Methylobacterium organophilum</name>
    <dbReference type="NCBI Taxonomy" id="410"/>
    <lineage>
        <taxon>Bacteria</taxon>
        <taxon>Pseudomonadati</taxon>
        <taxon>Pseudomonadota</taxon>
        <taxon>Alphaproteobacteria</taxon>
        <taxon>Hyphomicrobiales</taxon>
        <taxon>Methylobacteriaceae</taxon>
        <taxon>Methylobacterium</taxon>
    </lineage>
</organism>
<evidence type="ECO:0000313" key="2">
    <source>
        <dbReference type="EMBL" id="GJE27697.1"/>
    </source>
</evidence>
<keyword evidence="3" id="KW-1185">Reference proteome</keyword>
<name>A0ABQ4TCB0_METOR</name>
<evidence type="ECO:0000313" key="3">
    <source>
        <dbReference type="Proteomes" id="UP001055156"/>
    </source>
</evidence>
<evidence type="ECO:0000256" key="1">
    <source>
        <dbReference type="SAM" id="MobiDB-lite"/>
    </source>
</evidence>
<sequence>MGLQDRVGFDAIRERAYELWERHHRPDGCEMTFWLMAERLLEAERAAMSVAAPEPDESGPKGDGGSGASDAV</sequence>
<reference evidence="2" key="2">
    <citation type="submission" date="2021-08" db="EMBL/GenBank/DDBJ databases">
        <authorList>
            <person name="Tani A."/>
            <person name="Ola A."/>
            <person name="Ogura Y."/>
            <person name="Katsura K."/>
            <person name="Hayashi T."/>
        </authorList>
    </citation>
    <scope>NUCLEOTIDE SEQUENCE</scope>
    <source>
        <strain evidence="2">NBRC 15689</strain>
    </source>
</reference>
<dbReference type="Proteomes" id="UP001055156">
    <property type="component" value="Unassembled WGS sequence"/>
</dbReference>